<dbReference type="Proteomes" id="UP000676601">
    <property type="component" value="Unassembled WGS sequence"/>
</dbReference>
<organism evidence="1 2">
    <name type="scientific">Paenibacillus cineris</name>
    <dbReference type="NCBI Taxonomy" id="237530"/>
    <lineage>
        <taxon>Bacteria</taxon>
        <taxon>Bacillati</taxon>
        <taxon>Bacillota</taxon>
        <taxon>Bacilli</taxon>
        <taxon>Bacillales</taxon>
        <taxon>Paenibacillaceae</taxon>
        <taxon>Paenibacillus</taxon>
    </lineage>
</organism>
<gene>
    <name evidence="1" type="ORF">J21TS7_11100</name>
</gene>
<name>A0ABQ4L879_9BACL</name>
<evidence type="ECO:0000313" key="1">
    <source>
        <dbReference type="EMBL" id="GIO52792.1"/>
    </source>
</evidence>
<sequence>MRFIGYADIRLSFASSLHTPMSILDEFLFSHTDKMVTAGGARLCQSLERLKLGETVEEPAVTTQSDITIRVPFVLPNVKQTTVILSPVTFSLDNGPFFPSFDQARRKKA</sequence>
<dbReference type="RefSeq" id="WP_244879391.1">
    <property type="nucleotide sequence ID" value="NZ_BORU01000001.1"/>
</dbReference>
<reference evidence="1 2" key="1">
    <citation type="submission" date="2021-03" db="EMBL/GenBank/DDBJ databases">
        <title>Antimicrobial resistance genes in bacteria isolated from Japanese honey, and their potential for conferring macrolide and lincosamide resistance in the American foulbrood pathogen Paenibacillus larvae.</title>
        <authorList>
            <person name="Okamoto M."/>
            <person name="Kumagai M."/>
            <person name="Kanamori H."/>
            <person name="Takamatsu D."/>
        </authorList>
    </citation>
    <scope>NUCLEOTIDE SEQUENCE [LARGE SCALE GENOMIC DNA]</scope>
    <source>
        <strain evidence="1 2">J21TS7</strain>
    </source>
</reference>
<keyword evidence="2" id="KW-1185">Reference proteome</keyword>
<evidence type="ECO:0000313" key="2">
    <source>
        <dbReference type="Proteomes" id="UP000676601"/>
    </source>
</evidence>
<dbReference type="EMBL" id="BORU01000001">
    <property type="protein sequence ID" value="GIO52792.1"/>
    <property type="molecule type" value="Genomic_DNA"/>
</dbReference>
<accession>A0ABQ4L879</accession>
<proteinExistence type="predicted"/>
<comment type="caution">
    <text evidence="1">The sequence shown here is derived from an EMBL/GenBank/DDBJ whole genome shotgun (WGS) entry which is preliminary data.</text>
</comment>
<protein>
    <submittedName>
        <fullName evidence="1">Uncharacterized protein</fullName>
    </submittedName>
</protein>